<dbReference type="Proteomes" id="UP000279541">
    <property type="component" value="Chromosome"/>
</dbReference>
<dbReference type="Proteomes" id="UP000186106">
    <property type="component" value="Unassembled WGS sequence"/>
</dbReference>
<evidence type="ECO:0000313" key="4">
    <source>
        <dbReference type="Proteomes" id="UP000279541"/>
    </source>
</evidence>
<organism evidence="2 3">
    <name type="scientific">Chryseobacterium joostei</name>
    <dbReference type="NCBI Taxonomy" id="112234"/>
    <lineage>
        <taxon>Bacteria</taxon>
        <taxon>Pseudomonadati</taxon>
        <taxon>Bacteroidota</taxon>
        <taxon>Flavobacteriia</taxon>
        <taxon>Flavobacteriales</taxon>
        <taxon>Weeksellaceae</taxon>
        <taxon>Chryseobacterium group</taxon>
        <taxon>Chryseobacterium</taxon>
    </lineage>
</organism>
<proteinExistence type="predicted"/>
<sequence length="294" mass="33507">MRNLILILSKMKKLISIIIIFFSLQSHSQCRNTFVYGFELVGIAAPELVTANIFYKGKPIVPKTETICGKQLKIKKQFTFLQNSTKNLDGIKLPYQLPANRFYWLMTDDMTVEMATHPDRFKIVLNSNDKTLKAKYELPITYDFLSQNAIYLDLINKDKISVQKEFKDKIWKLALYEKGNKSTLKDTILVYSAREKIPDGILFRFPELKNTGNRHSVEDFWASGILFNQKLFLKISENKIPKPEQQNGLYISMDGKKCATSGGITGGGFGECAGATNQKGKKPVLYQINIQIEP</sequence>
<gene>
    <name evidence="1" type="ORF">EG359_20535</name>
    <name evidence="2" type="ORF">SAMN05421768_1047</name>
</gene>
<evidence type="ECO:0000313" key="3">
    <source>
        <dbReference type="Proteomes" id="UP000186106"/>
    </source>
</evidence>
<dbReference type="EMBL" id="FTNZ01000004">
    <property type="protein sequence ID" value="SIS34509.1"/>
    <property type="molecule type" value="Genomic_DNA"/>
</dbReference>
<evidence type="ECO:0008006" key="5">
    <source>
        <dbReference type="Google" id="ProtNLM"/>
    </source>
</evidence>
<dbReference type="STRING" id="112234.SAMN05421768_1047"/>
<evidence type="ECO:0000313" key="2">
    <source>
        <dbReference type="EMBL" id="SIS34509.1"/>
    </source>
</evidence>
<reference evidence="2 3" key="1">
    <citation type="submission" date="2017-01" db="EMBL/GenBank/DDBJ databases">
        <authorList>
            <person name="Mah S.A."/>
            <person name="Swanson W.J."/>
            <person name="Moy G.W."/>
            <person name="Vacquier V.D."/>
        </authorList>
    </citation>
    <scope>NUCLEOTIDE SEQUENCE [LARGE SCALE GENOMIC DNA]</scope>
    <source>
        <strain evidence="2 3">DSM 16927</strain>
    </source>
</reference>
<reference evidence="1 4" key="2">
    <citation type="submission" date="2018-11" db="EMBL/GenBank/DDBJ databases">
        <title>Proposal to divide the Flavobacteriaceae and reorganize its genera based on Amino Acid Identity values calculated from whole genome sequences.</title>
        <authorList>
            <person name="Nicholson A.C."/>
            <person name="Gulvik C.A."/>
            <person name="Whitney A.M."/>
            <person name="Humrighouse B.W."/>
            <person name="Bell M."/>
            <person name="Holmes B."/>
            <person name="Steigerwalt A.G."/>
            <person name="Villarma A."/>
            <person name="Sheth M."/>
            <person name="Batra D."/>
            <person name="Pryor J."/>
            <person name="Bernardet J.-F."/>
            <person name="Hugo C."/>
            <person name="Kampfer P."/>
            <person name="Newman J."/>
            <person name="McQuiston J.R."/>
        </authorList>
    </citation>
    <scope>NUCLEOTIDE SEQUENCE [LARGE SCALE GENOMIC DNA]</scope>
    <source>
        <strain evidence="1 4">DSM 16927</strain>
    </source>
</reference>
<name>A0A1N7IBQ2_9FLAO</name>
<accession>A0A1N7IBQ2</accession>
<evidence type="ECO:0000313" key="1">
    <source>
        <dbReference type="EMBL" id="AZB01831.1"/>
    </source>
</evidence>
<dbReference type="KEGG" id="cjt:EG359_20535"/>
<protein>
    <recommendedName>
        <fullName evidence="5">GLPGLI family protein</fullName>
    </recommendedName>
</protein>
<dbReference type="EMBL" id="CP033926">
    <property type="protein sequence ID" value="AZB01831.1"/>
    <property type="molecule type" value="Genomic_DNA"/>
</dbReference>
<keyword evidence="4" id="KW-1185">Reference proteome</keyword>
<dbReference type="AlphaFoldDB" id="A0A1N7IBQ2"/>